<gene>
    <name evidence="2" type="ORF">FB474_2862</name>
</gene>
<dbReference type="OrthoDB" id="3239865at2"/>
<dbReference type="Gene3D" id="3.30.200.20">
    <property type="entry name" value="Phosphorylase Kinase, domain 1"/>
    <property type="match status" value="1"/>
</dbReference>
<protein>
    <submittedName>
        <fullName evidence="2">Aminoglycoside phosphotransferase (APT) family kinase protein</fullName>
    </submittedName>
</protein>
<dbReference type="RefSeq" id="WP_141789233.1">
    <property type="nucleotide sequence ID" value="NZ_BAAAKX010000001.1"/>
</dbReference>
<feature type="domain" description="Aminoglycoside phosphotransferase" evidence="1">
    <location>
        <begin position="35"/>
        <end position="256"/>
    </location>
</feature>
<dbReference type="CDD" id="cd05152">
    <property type="entry name" value="MPH2"/>
    <property type="match status" value="1"/>
</dbReference>
<dbReference type="EMBL" id="VFOQ01000001">
    <property type="protein sequence ID" value="TQL61451.1"/>
    <property type="molecule type" value="Genomic_DNA"/>
</dbReference>
<dbReference type="SUPFAM" id="SSF56112">
    <property type="entry name" value="Protein kinase-like (PK-like)"/>
    <property type="match status" value="1"/>
</dbReference>
<name>A0A542ZM86_9MICO</name>
<dbReference type="GO" id="GO:0016301">
    <property type="term" value="F:kinase activity"/>
    <property type="evidence" value="ECO:0007669"/>
    <property type="project" value="UniProtKB-KW"/>
</dbReference>
<reference evidence="2 3" key="1">
    <citation type="submission" date="2019-06" db="EMBL/GenBank/DDBJ databases">
        <title>Sequencing the genomes of 1000 actinobacteria strains.</title>
        <authorList>
            <person name="Klenk H.-P."/>
        </authorList>
    </citation>
    <scope>NUCLEOTIDE SEQUENCE [LARGE SCALE GENOMIC DNA]</scope>
    <source>
        <strain evidence="2 3">DSM 18082</strain>
    </source>
</reference>
<dbReference type="InterPro" id="IPR002575">
    <property type="entry name" value="Aminoglycoside_PTrfase"/>
</dbReference>
<evidence type="ECO:0000313" key="2">
    <source>
        <dbReference type="EMBL" id="TQL61451.1"/>
    </source>
</evidence>
<dbReference type="Gene3D" id="3.90.1200.10">
    <property type="match status" value="1"/>
</dbReference>
<evidence type="ECO:0000259" key="1">
    <source>
        <dbReference type="Pfam" id="PF01636"/>
    </source>
</evidence>
<accession>A0A542ZM86</accession>
<sequence>MTRSALALAALASAAVPGLDPTAVEAAAPGASAFDLAFVTDAESRRWVVRSPRSRAAGAQMEVTTTLLELLSRRLPYAVPSPAGFAALKEGGRAAVYPFLPGRPVVFGHLPPGPGPAAELGRAIAALHNVDLRLAEEAGLPAYDADTYRTRRLAELDRAAATGHVPTSLLTRWERALEDVRLWRFAPTVTHGDLSGEQVLVEFSDEDDATSGRVAAITGWDDAKVADPADDFALLAGNAPADTFDTVLEAYAQARDERPDAHLEQRALLAHELRLVTGLLTALSTGDVRYVDAYVERLRRLEDATWGDSGAGDDRTGDAPSD</sequence>
<keyword evidence="2" id="KW-0418">Kinase</keyword>
<dbReference type="AlphaFoldDB" id="A0A542ZM86"/>
<dbReference type="Pfam" id="PF01636">
    <property type="entry name" value="APH"/>
    <property type="match status" value="1"/>
</dbReference>
<dbReference type="Proteomes" id="UP000319514">
    <property type="component" value="Unassembled WGS sequence"/>
</dbReference>
<comment type="caution">
    <text evidence="2">The sequence shown here is derived from an EMBL/GenBank/DDBJ whole genome shotgun (WGS) entry which is preliminary data.</text>
</comment>
<keyword evidence="3" id="KW-1185">Reference proteome</keyword>
<organism evidence="2 3">
    <name type="scientific">Oryzihumus leptocrescens</name>
    <dbReference type="NCBI Taxonomy" id="297536"/>
    <lineage>
        <taxon>Bacteria</taxon>
        <taxon>Bacillati</taxon>
        <taxon>Actinomycetota</taxon>
        <taxon>Actinomycetes</taxon>
        <taxon>Micrococcales</taxon>
        <taxon>Intrasporangiaceae</taxon>
        <taxon>Oryzihumus</taxon>
    </lineage>
</organism>
<evidence type="ECO:0000313" key="3">
    <source>
        <dbReference type="Proteomes" id="UP000319514"/>
    </source>
</evidence>
<proteinExistence type="predicted"/>
<dbReference type="InterPro" id="IPR011009">
    <property type="entry name" value="Kinase-like_dom_sf"/>
</dbReference>
<keyword evidence="2" id="KW-0808">Transferase</keyword>